<keyword evidence="3" id="KW-0443">Lipid metabolism</keyword>
<dbReference type="PANTHER" id="PTHR43272:SF32">
    <property type="entry name" value="AMP-DEPENDENT SYNTHETASE_LIGASE DOMAIN-CONTAINING PROTEIN"/>
    <property type="match status" value="1"/>
</dbReference>
<dbReference type="AlphaFoldDB" id="A0A0B7HRT8"/>
<dbReference type="PANTHER" id="PTHR43272">
    <property type="entry name" value="LONG-CHAIN-FATTY-ACID--COA LIGASE"/>
    <property type="match status" value="1"/>
</dbReference>
<name>A0A0B7HRT8_9FLAO</name>
<dbReference type="GO" id="GO:0004467">
    <property type="term" value="F:long-chain fatty acid-CoA ligase activity"/>
    <property type="evidence" value="ECO:0007669"/>
    <property type="project" value="UniProtKB-EC"/>
</dbReference>
<organism evidence="4 5">
    <name type="scientific">Capnocytophaga canimorsus</name>
    <dbReference type="NCBI Taxonomy" id="28188"/>
    <lineage>
        <taxon>Bacteria</taxon>
        <taxon>Pseudomonadati</taxon>
        <taxon>Bacteroidota</taxon>
        <taxon>Flavobacteriia</taxon>
        <taxon>Flavobacteriales</taxon>
        <taxon>Flavobacteriaceae</taxon>
        <taxon>Capnocytophaga</taxon>
    </lineage>
</organism>
<dbReference type="PROSITE" id="PS00455">
    <property type="entry name" value="AMP_BINDING"/>
    <property type="match status" value="1"/>
</dbReference>
<reference evidence="4 5" key="1">
    <citation type="submission" date="2015-01" db="EMBL/GenBank/DDBJ databases">
        <authorList>
            <person name="Xiang T."/>
            <person name="Song Y."/>
            <person name="Huang L."/>
            <person name="Wang B."/>
            <person name="Wu P."/>
        </authorList>
    </citation>
    <scope>NUCLEOTIDE SEQUENCE [LARGE SCALE GENOMIC DNA]</scope>
    <source>
        <strain evidence="4 5">Cc12</strain>
    </source>
</reference>
<keyword evidence="2" id="KW-0276">Fatty acid metabolism</keyword>
<dbReference type="CDD" id="cd05907">
    <property type="entry name" value="VL_LC_FACS_like"/>
    <property type="match status" value="1"/>
</dbReference>
<dbReference type="EC" id="6.2.1.3" evidence="4"/>
<dbReference type="InterPro" id="IPR000873">
    <property type="entry name" value="AMP-dep_synth/lig_dom"/>
</dbReference>
<dbReference type="Gene3D" id="3.40.50.12780">
    <property type="entry name" value="N-terminal domain of ligase-like"/>
    <property type="match status" value="1"/>
</dbReference>
<evidence type="ECO:0000313" key="5">
    <source>
        <dbReference type="Proteomes" id="UP000044026"/>
    </source>
</evidence>
<dbReference type="GeneID" id="69580038"/>
<evidence type="ECO:0000313" key="4">
    <source>
        <dbReference type="EMBL" id="CEN40622.1"/>
    </source>
</evidence>
<dbReference type="InterPro" id="IPR042099">
    <property type="entry name" value="ANL_N_sf"/>
</dbReference>
<dbReference type="Pfam" id="PF23562">
    <property type="entry name" value="AMP-binding_C_3"/>
    <property type="match status" value="1"/>
</dbReference>
<dbReference type="InterPro" id="IPR020845">
    <property type="entry name" value="AMP-binding_CS"/>
</dbReference>
<dbReference type="SUPFAM" id="SSF56801">
    <property type="entry name" value="Acetyl-CoA synthetase-like"/>
    <property type="match status" value="1"/>
</dbReference>
<dbReference type="EMBL" id="CDOE01000077">
    <property type="protein sequence ID" value="CEN40622.1"/>
    <property type="molecule type" value="Genomic_DNA"/>
</dbReference>
<sequence length="597" mass="68034">MNLNNLHYVNVFRKNVDKYASKNALMHRTSTGWEGIDWKTFGQMTDTLSKALLAFGVQPQDTVGIFSQNMPQWTIADLATLQIRAITVPIYATNTAEQAAFVVNHAEIKMLFVGGEEQYDKALAFAEKSPSLQKIILMKDNIPLKEKQWSITWEDFIKYGVSAKLDAQLQTQIENRSLNDLFTIIYTSGTTGDPKGVMLDYENLAHQLKNHDIRLKLSSEDVSLAFLPLSHVFERAWTFYSLYKGATNHFLENPLEIKSALLEVKPTVMCAVPRFYEKVFGTVYDMISGASLVKRLVFSFATRSGKQMLKAKQKHKKPSWFLQKAYQISEKLVFSKLKQSLGGRIRFMPCGGANLEPSIGRFFQAIGVNVKLGYGMTETLATVSCWDDIDFNLKSVGRLMPDTQMKIGEDNEILVKGGMVMKGYYKNPEETQKAFTQDGFLKTGDAGNLDKYNNVFITDRIKELMKTSNGKYIAPQHIEGKVGKDNVIDQIAVIADGRKFVSALIVPNFEVLQQMMADLNIKYKNTTDLIKNSQVIDFINKRLQKFQKDLPDYEKIKRFTLLPKAFSIDRNEITPTLKLKRKVIYVRYRKEIEAMYN</sequence>
<evidence type="ECO:0000256" key="3">
    <source>
        <dbReference type="ARBA" id="ARBA00023098"/>
    </source>
</evidence>
<dbReference type="Proteomes" id="UP000044026">
    <property type="component" value="Unassembled WGS sequence"/>
</dbReference>
<accession>A0A0B7HRT8</accession>
<dbReference type="RefSeq" id="WP_042001768.1">
    <property type="nucleotide sequence ID" value="NZ_CP022382.1"/>
</dbReference>
<proteinExistence type="predicted"/>
<keyword evidence="1 4" id="KW-0436">Ligase</keyword>
<dbReference type="GO" id="GO:0016020">
    <property type="term" value="C:membrane"/>
    <property type="evidence" value="ECO:0007669"/>
    <property type="project" value="TreeGrafter"/>
</dbReference>
<protein>
    <submittedName>
        <fullName evidence="4">Putative long-chain-fatty-acid--CoA ligase</fullName>
        <ecNumber evidence="4">6.2.1.3</ecNumber>
    </submittedName>
</protein>
<evidence type="ECO:0000256" key="1">
    <source>
        <dbReference type="ARBA" id="ARBA00022598"/>
    </source>
</evidence>
<evidence type="ECO:0000256" key="2">
    <source>
        <dbReference type="ARBA" id="ARBA00022832"/>
    </source>
</evidence>
<dbReference type="Pfam" id="PF00501">
    <property type="entry name" value="AMP-binding"/>
    <property type="match status" value="1"/>
</dbReference>
<gene>
    <name evidence="4" type="ORF">CCAN12_790052</name>
</gene>